<dbReference type="Gene3D" id="1.10.3210.10">
    <property type="entry name" value="Hypothetical protein af1432"/>
    <property type="match status" value="1"/>
</dbReference>
<dbReference type="InterPro" id="IPR003607">
    <property type="entry name" value="HD/PDEase_dom"/>
</dbReference>
<keyword evidence="3" id="KW-1185">Reference proteome</keyword>
<dbReference type="PROSITE" id="PS51832">
    <property type="entry name" value="HD_GYP"/>
    <property type="match status" value="1"/>
</dbReference>
<dbReference type="SUPFAM" id="SSF109604">
    <property type="entry name" value="HD-domain/PDEase-like"/>
    <property type="match status" value="1"/>
</dbReference>
<dbReference type="EMBL" id="VUMU01000005">
    <property type="protein sequence ID" value="MST57809.1"/>
    <property type="molecule type" value="Genomic_DNA"/>
</dbReference>
<organism evidence="2 3">
    <name type="scientific">Waltera intestinalis</name>
    <dbReference type="NCBI Taxonomy" id="2606635"/>
    <lineage>
        <taxon>Bacteria</taxon>
        <taxon>Bacillati</taxon>
        <taxon>Bacillota</taxon>
        <taxon>Clostridia</taxon>
        <taxon>Lachnospirales</taxon>
        <taxon>Lachnospiraceae</taxon>
        <taxon>Waltera</taxon>
    </lineage>
</organism>
<dbReference type="Proteomes" id="UP000476055">
    <property type="component" value="Unassembled WGS sequence"/>
</dbReference>
<gene>
    <name evidence="2" type="ORF">FYJ59_06060</name>
</gene>
<evidence type="ECO:0000313" key="3">
    <source>
        <dbReference type="Proteomes" id="UP000476055"/>
    </source>
</evidence>
<comment type="caution">
    <text evidence="2">The sequence shown here is derived from an EMBL/GenBank/DDBJ whole genome shotgun (WGS) entry which is preliminary data.</text>
</comment>
<accession>A0A6L5YI13</accession>
<feature type="domain" description="HD-GYP" evidence="1">
    <location>
        <begin position="129"/>
        <end position="324"/>
    </location>
</feature>
<dbReference type="PANTHER" id="PTHR43155:SF2">
    <property type="entry name" value="CYCLIC DI-GMP PHOSPHODIESTERASE PA4108"/>
    <property type="match status" value="1"/>
</dbReference>
<dbReference type="CDD" id="cd00077">
    <property type="entry name" value="HDc"/>
    <property type="match status" value="1"/>
</dbReference>
<dbReference type="PANTHER" id="PTHR43155">
    <property type="entry name" value="CYCLIC DI-GMP PHOSPHODIESTERASE PA4108-RELATED"/>
    <property type="match status" value="1"/>
</dbReference>
<name>A0A6L5YI13_9FIRM</name>
<sequence length="365" mass="42307">MIFYTVISTKEEEKPLKVITKMELQPDMVLGEDIQDQNHVIYPAGTTVTPQIIEKLKRYDLVCVTIMEDIDFATTHYEKIRFDSNFKAFERAYPIFLAEYKLAMKQLLVMGRKPADIFLLTIYQELYYYITSGSVLLDYLYNLMPSEDELTYTQGLNAALLAGTFADWLSMSEEEKNTLILCGFYYDIGKLQLPYELLWKPGKLTEEEFKIIKTHPVVGYTSVRNQDLNEHVKNAVIMHHERLDGSGYPYHMSGQKIDVYARYMAIIDAYIAMASPRTYRNALTPLQILGNFEKSLDKYDVELLMPIMKRIADAQIGTNVQLNDGSIWEVLIIHPNKFSRPILKNEKNEFVDLLQRTDLEIVKNV</sequence>
<evidence type="ECO:0000313" key="2">
    <source>
        <dbReference type="EMBL" id="MST57809.1"/>
    </source>
</evidence>
<dbReference type="Pfam" id="PF13487">
    <property type="entry name" value="HD_5"/>
    <property type="match status" value="1"/>
</dbReference>
<reference evidence="2 3" key="1">
    <citation type="submission" date="2019-08" db="EMBL/GenBank/DDBJ databases">
        <title>In-depth cultivation of the pig gut microbiome towards novel bacterial diversity and tailored functional studies.</title>
        <authorList>
            <person name="Wylensek D."/>
            <person name="Hitch T.C.A."/>
            <person name="Clavel T."/>
        </authorList>
    </citation>
    <scope>NUCLEOTIDE SEQUENCE [LARGE SCALE GENOMIC DNA]</scope>
    <source>
        <strain evidence="2 3">WCA3-601-WT-6H</strain>
    </source>
</reference>
<proteinExistence type="predicted"/>
<evidence type="ECO:0000259" key="1">
    <source>
        <dbReference type="PROSITE" id="PS51832"/>
    </source>
</evidence>
<protein>
    <submittedName>
        <fullName evidence="2">HD domain-containing protein</fullName>
    </submittedName>
</protein>
<dbReference type="AlphaFoldDB" id="A0A6L5YI13"/>
<dbReference type="InterPro" id="IPR037522">
    <property type="entry name" value="HD_GYP_dom"/>
</dbReference>